<feature type="transmembrane region" description="Helical" evidence="1">
    <location>
        <begin position="112"/>
        <end position="131"/>
    </location>
</feature>
<evidence type="ECO:0008006" key="4">
    <source>
        <dbReference type="Google" id="ProtNLM"/>
    </source>
</evidence>
<sequence>MTEQQTVPPPPAPADERRRVAWRDVAVVGGAVVVASAAVGALGGWLWYLWWGPPAPGKIFETDSGIKWYPDPWDPGQHQVFAGTAEYALIGLAGGVLLGFGAVVVGRRQAFAALAALVVGSALAAYVAFLVGTTLSPPDPQGYATADHVGEEYPAAIEVTGWTPYLLWPAGALIGFCSAVVLLSGAGEVRRQQVDQQQAGNWLEPVKTARSEQSPQP</sequence>
<protein>
    <recommendedName>
        <fullName evidence="4">DUF2567 domain-containing protein</fullName>
    </recommendedName>
</protein>
<organism evidence="2 3">
    <name type="scientific">Nocardioides antri</name>
    <dbReference type="NCBI Taxonomy" id="2607659"/>
    <lineage>
        <taxon>Bacteria</taxon>
        <taxon>Bacillati</taxon>
        <taxon>Actinomycetota</taxon>
        <taxon>Actinomycetes</taxon>
        <taxon>Propionibacteriales</taxon>
        <taxon>Nocardioidaceae</taxon>
        <taxon>Nocardioides</taxon>
    </lineage>
</organism>
<dbReference type="AlphaFoldDB" id="A0A5B1M7M5"/>
<gene>
    <name evidence="2" type="ORF">F0U47_02045</name>
</gene>
<keyword evidence="3" id="KW-1185">Reference proteome</keyword>
<evidence type="ECO:0000256" key="1">
    <source>
        <dbReference type="SAM" id="Phobius"/>
    </source>
</evidence>
<name>A0A5B1M7M5_9ACTN</name>
<dbReference type="RefSeq" id="WP_149748634.1">
    <property type="nucleotide sequence ID" value="NZ_VUJW01000001.1"/>
</dbReference>
<evidence type="ECO:0000313" key="2">
    <source>
        <dbReference type="EMBL" id="KAA1429012.1"/>
    </source>
</evidence>
<reference evidence="2 3" key="1">
    <citation type="submission" date="2019-09" db="EMBL/GenBank/DDBJ databases">
        <title>Nocardioides panacisoli sp. nov., isolated from the soil of a ginseng field.</title>
        <authorList>
            <person name="Cho C."/>
        </authorList>
    </citation>
    <scope>NUCLEOTIDE SEQUENCE [LARGE SCALE GENOMIC DNA]</scope>
    <source>
        <strain evidence="2 3">BN140041</strain>
    </source>
</reference>
<feature type="transmembrane region" description="Helical" evidence="1">
    <location>
        <begin position="87"/>
        <end position="105"/>
    </location>
</feature>
<proteinExistence type="predicted"/>
<keyword evidence="1" id="KW-1133">Transmembrane helix</keyword>
<feature type="transmembrane region" description="Helical" evidence="1">
    <location>
        <begin position="25"/>
        <end position="48"/>
    </location>
</feature>
<accession>A0A5B1M7M5</accession>
<dbReference type="EMBL" id="VUJW01000001">
    <property type="protein sequence ID" value="KAA1429012.1"/>
    <property type="molecule type" value="Genomic_DNA"/>
</dbReference>
<keyword evidence="1" id="KW-0812">Transmembrane</keyword>
<reference evidence="2 3" key="2">
    <citation type="submission" date="2019-09" db="EMBL/GenBank/DDBJ databases">
        <authorList>
            <person name="Jin C."/>
        </authorList>
    </citation>
    <scope>NUCLEOTIDE SEQUENCE [LARGE SCALE GENOMIC DNA]</scope>
    <source>
        <strain evidence="2 3">BN140041</strain>
    </source>
</reference>
<comment type="caution">
    <text evidence="2">The sequence shown here is derived from an EMBL/GenBank/DDBJ whole genome shotgun (WGS) entry which is preliminary data.</text>
</comment>
<dbReference type="Proteomes" id="UP000324351">
    <property type="component" value="Unassembled WGS sequence"/>
</dbReference>
<feature type="transmembrane region" description="Helical" evidence="1">
    <location>
        <begin position="165"/>
        <end position="183"/>
    </location>
</feature>
<keyword evidence="1" id="KW-0472">Membrane</keyword>
<evidence type="ECO:0000313" key="3">
    <source>
        <dbReference type="Proteomes" id="UP000324351"/>
    </source>
</evidence>